<evidence type="ECO:0000313" key="1">
    <source>
        <dbReference type="EMBL" id="WHZ59995.1"/>
    </source>
</evidence>
<reference evidence="2" key="1">
    <citation type="journal article" date="2025" name="Aquaculture">
        <title>Assessment of the bioflocculant production and safety properties of Metabacillus hrfriensis sp. nov. based on phenotypic and whole-genome sequencing analysis.</title>
        <authorList>
            <person name="Zhang R."/>
            <person name="Zhao Z."/>
            <person name="Luo L."/>
            <person name="Wang S."/>
            <person name="Guo K."/>
            <person name="Xu W."/>
        </authorList>
    </citation>
    <scope>NUCLEOTIDE SEQUENCE [LARGE SCALE GENOMIC DNA]</scope>
    <source>
        <strain evidence="2">CT-WN-B3</strain>
    </source>
</reference>
<protein>
    <submittedName>
        <fullName evidence="1">Heme-degrading domain-containing protein</fullName>
    </submittedName>
</protein>
<keyword evidence="2" id="KW-1185">Reference proteome</keyword>
<name>A0ACD4RIJ1_9BACI</name>
<evidence type="ECO:0000313" key="2">
    <source>
        <dbReference type="Proteomes" id="UP001226091"/>
    </source>
</evidence>
<proteinExistence type="predicted"/>
<sequence length="162" mass="18527">MEYGTLQAKLEEVKKQEEELIFKSFSNEDAWHIGLFIIESAKKINKSVAVNIIKNRQTVFHYGMDGTSPDQDEWIKKKSNVVLRHHHSSYYMMLYNQLKDRSYFDFYSASPFEYAVHGGAFPIITEGSGVIGVITVSGLTQEEDHDLVVKAITGFLNKTSRQ</sequence>
<gene>
    <name evidence="1" type="ORF">QLQ22_11960</name>
</gene>
<dbReference type="Proteomes" id="UP001226091">
    <property type="component" value="Chromosome"/>
</dbReference>
<dbReference type="EMBL" id="CP126116">
    <property type="protein sequence ID" value="WHZ59995.1"/>
    <property type="molecule type" value="Genomic_DNA"/>
</dbReference>
<accession>A0ACD4RIJ1</accession>
<organism evidence="1 2">
    <name type="scientific">Metabacillus hrfriensis</name>
    <dbReference type="NCBI Taxonomy" id="3048891"/>
    <lineage>
        <taxon>Bacteria</taxon>
        <taxon>Bacillati</taxon>
        <taxon>Bacillota</taxon>
        <taxon>Bacilli</taxon>
        <taxon>Bacillales</taxon>
        <taxon>Bacillaceae</taxon>
        <taxon>Metabacillus</taxon>
    </lineage>
</organism>